<gene>
    <name evidence="6" type="primary">AlNc14C53G4114</name>
    <name evidence="7" type="synonym">AlNc14C97G5917</name>
    <name evidence="6" type="ORF">ALNC14_047430</name>
    <name evidence="7" type="ORF">ALNC14_067000</name>
</gene>
<dbReference type="InterPro" id="IPR043145">
    <property type="entry name" value="Znf_ZZ_sf"/>
</dbReference>
<dbReference type="InterPro" id="IPR000433">
    <property type="entry name" value="Znf_ZZ"/>
</dbReference>
<dbReference type="GO" id="GO:0008270">
    <property type="term" value="F:zinc ion binding"/>
    <property type="evidence" value="ECO:0007669"/>
    <property type="project" value="UniProtKB-KW"/>
</dbReference>
<dbReference type="EMBL" id="FR824098">
    <property type="protein sequence ID" value="CCA18600.1"/>
    <property type="molecule type" value="Genomic_DNA"/>
</dbReference>
<dbReference type="SUPFAM" id="SSF50156">
    <property type="entry name" value="PDZ domain-like"/>
    <property type="match status" value="1"/>
</dbReference>
<feature type="region of interest" description="Disordered" evidence="4">
    <location>
        <begin position="148"/>
        <end position="175"/>
    </location>
</feature>
<dbReference type="Pfam" id="PF00569">
    <property type="entry name" value="ZZ"/>
    <property type="match status" value="1"/>
</dbReference>
<dbReference type="CDD" id="cd00136">
    <property type="entry name" value="PDZ_canonical"/>
    <property type="match status" value="1"/>
</dbReference>
<keyword evidence="3" id="KW-0862">Zinc</keyword>
<reference evidence="6" key="2">
    <citation type="submission" date="2011-02" db="EMBL/GenBank/DDBJ databases">
        <authorList>
            <person name="MacLean D."/>
        </authorList>
    </citation>
    <scope>NUCLEOTIDE SEQUENCE</scope>
</reference>
<dbReference type="SUPFAM" id="SSF57850">
    <property type="entry name" value="RING/U-box"/>
    <property type="match status" value="1"/>
</dbReference>
<dbReference type="EMBL" id="FR824142">
    <property type="protein sequence ID" value="CCA20557.1"/>
    <property type="molecule type" value="Genomic_DNA"/>
</dbReference>
<protein>
    <submittedName>
        <fullName evidence="6">Uncharacterized protein AlNc14C53G4114</fullName>
    </submittedName>
    <submittedName>
        <fullName evidence="7">Uncharacterized protein AlNc14C97G5917</fullName>
    </submittedName>
</protein>
<dbReference type="Gene3D" id="2.30.42.10">
    <property type="match status" value="1"/>
</dbReference>
<feature type="domain" description="PDZ" evidence="5">
    <location>
        <begin position="186"/>
        <end position="268"/>
    </location>
</feature>
<evidence type="ECO:0000313" key="6">
    <source>
        <dbReference type="EMBL" id="CCA18600.1"/>
    </source>
</evidence>
<dbReference type="Pfam" id="PF17820">
    <property type="entry name" value="PDZ_6"/>
    <property type="match status" value="1"/>
</dbReference>
<dbReference type="HOGENOM" id="CLU_017557_1_0_1"/>
<dbReference type="Gene3D" id="3.30.60.90">
    <property type="match status" value="1"/>
</dbReference>
<dbReference type="SMART" id="SM00291">
    <property type="entry name" value="ZnF_ZZ"/>
    <property type="match status" value="1"/>
</dbReference>
<feature type="compositionally biased region" description="Low complexity" evidence="4">
    <location>
        <begin position="35"/>
        <end position="46"/>
    </location>
</feature>
<reference evidence="6" key="1">
    <citation type="journal article" date="2011" name="PLoS Biol.">
        <title>Gene gain and loss during evolution of obligate parasitism in the white rust pathogen of Arabidopsis thaliana.</title>
        <authorList>
            <person name="Kemen E."/>
            <person name="Gardiner A."/>
            <person name="Schultz-Larsen T."/>
            <person name="Kemen A.C."/>
            <person name="Balmuth A.L."/>
            <person name="Robert-Seilaniantz A."/>
            <person name="Bailey K."/>
            <person name="Holub E."/>
            <person name="Studholme D.J."/>
            <person name="Maclean D."/>
            <person name="Jones J.D."/>
        </authorList>
    </citation>
    <scope>NUCLEOTIDE SEQUENCE</scope>
</reference>
<evidence type="ECO:0000256" key="4">
    <source>
        <dbReference type="SAM" id="MobiDB-lite"/>
    </source>
</evidence>
<keyword evidence="2" id="KW-0863">Zinc-finger</keyword>
<dbReference type="AlphaFoldDB" id="F0WBS3"/>
<evidence type="ECO:0000256" key="2">
    <source>
        <dbReference type="ARBA" id="ARBA00022771"/>
    </source>
</evidence>
<dbReference type="InterPro" id="IPR036034">
    <property type="entry name" value="PDZ_sf"/>
</dbReference>
<evidence type="ECO:0000313" key="7">
    <source>
        <dbReference type="EMBL" id="CCA20557.1"/>
    </source>
</evidence>
<sequence length="508" mass="57708">MCLVTNENEEGESKARSKMNKKRFDRHRSRESDQEQSGSEQSELNQKMSAVQITSNARGKSTNGGFQRTRKEYLEDRVRSKYHEPSPVESDLSEPLTPVKYESDMQESEEDYYTYTHRFIGPNFDPSQGCARVLHGFRYLDLQRKPPRFDSDAAGPQLQRRHSSSTDSESGILTVPSFDSSSNTFQVTFTEKTIGFRTRIGISEDENLFAEVSGVDAAGPAQLAGINVGDILLSINDDLIEGDMEEEDVYELLLSASHPRTLVFRREVFWDEEPEIEATIPARTLSGAKKKASVPIFGKLSDAMVKGKARVGSALHRKRTVLHHNLMCGGCGVETIKGNLWTCSVCENTYLCEECYRSGMHGFEDSVEFEKLKYAVVVYKLRKKCKMFTLEFLDSLYEDICKERPEKMEYMGDWLADIIGGTSPSKIKVRGLETAAIHARARQRFVSLLMPLVSNRTDIEVNIEWIPDENTIETRREAPSGRRSYSAFEKVRIWISDKKLRTESPFAQ</sequence>
<evidence type="ECO:0000256" key="3">
    <source>
        <dbReference type="ARBA" id="ARBA00022833"/>
    </source>
</evidence>
<feature type="region of interest" description="Disordered" evidence="4">
    <location>
        <begin position="1"/>
        <end position="96"/>
    </location>
</feature>
<dbReference type="InterPro" id="IPR001478">
    <property type="entry name" value="PDZ"/>
</dbReference>
<evidence type="ECO:0000259" key="5">
    <source>
        <dbReference type="PROSITE" id="PS50106"/>
    </source>
</evidence>
<dbReference type="SMART" id="SM00228">
    <property type="entry name" value="PDZ"/>
    <property type="match status" value="1"/>
</dbReference>
<keyword evidence="1" id="KW-0479">Metal-binding</keyword>
<feature type="compositionally biased region" description="Polar residues" evidence="4">
    <location>
        <begin position="47"/>
        <end position="66"/>
    </location>
</feature>
<feature type="compositionally biased region" description="Basic residues" evidence="4">
    <location>
        <begin position="16"/>
        <end position="27"/>
    </location>
</feature>
<feature type="compositionally biased region" description="Polar residues" evidence="4">
    <location>
        <begin position="165"/>
        <end position="175"/>
    </location>
</feature>
<dbReference type="InterPro" id="IPR041489">
    <property type="entry name" value="PDZ_6"/>
</dbReference>
<proteinExistence type="predicted"/>
<feature type="compositionally biased region" description="Basic and acidic residues" evidence="4">
    <location>
        <begin position="69"/>
        <end position="86"/>
    </location>
</feature>
<organism evidence="6">
    <name type="scientific">Albugo laibachii Nc14</name>
    <dbReference type="NCBI Taxonomy" id="890382"/>
    <lineage>
        <taxon>Eukaryota</taxon>
        <taxon>Sar</taxon>
        <taxon>Stramenopiles</taxon>
        <taxon>Oomycota</taxon>
        <taxon>Peronosporomycetes</taxon>
        <taxon>Albuginales</taxon>
        <taxon>Albuginaceae</taxon>
        <taxon>Albugo</taxon>
    </lineage>
</organism>
<name>F0WBS3_9STRA</name>
<accession>F0WBS3</accession>
<evidence type="ECO:0000256" key="1">
    <source>
        <dbReference type="ARBA" id="ARBA00022723"/>
    </source>
</evidence>
<dbReference type="PROSITE" id="PS50106">
    <property type="entry name" value="PDZ"/>
    <property type="match status" value="1"/>
</dbReference>